<gene>
    <name evidence="7" type="ORF">KP509_14G023000</name>
</gene>
<comment type="subcellular location">
    <subcellularLocation>
        <location evidence="2">Endomembrane system</location>
    </subcellularLocation>
    <subcellularLocation>
        <location evidence="1">Membrane</location>
        <topology evidence="1">Single-pass membrane protein</topology>
    </subcellularLocation>
</comment>
<protein>
    <recommendedName>
        <fullName evidence="9">Polysaccharide biosynthesis domain-containing protein</fullName>
    </recommendedName>
</protein>
<dbReference type="InterPro" id="IPR006514">
    <property type="entry name" value="IRX15/GXM/AGM"/>
</dbReference>
<proteinExistence type="predicted"/>
<dbReference type="GO" id="GO:0045492">
    <property type="term" value="P:xylan biosynthetic process"/>
    <property type="evidence" value="ECO:0007669"/>
    <property type="project" value="InterPro"/>
</dbReference>
<sequence>MKSSMRNSLDYVGRFWPVIILFFMIVLFLARPEKSILDTVSYTEADLIGKQQRGSGEKALPYPVAMALVHYATYNVTPQQTQEEIMITANILSRRGPCNFLVYGLGFDSPLWQALNYGGRTVFLEEDSSWISKMTNDHPFLTVYPVNYTTVLSEADDLLNYVREHRNICMPEKNILQSQCKLALKSLPEHLYQIKWDVIMIDAPRGYSEEFPGRMSAIYTSALMARAASREQSTDILLHDVDRPVESKYSEEFFCAKNRVEAAGKLWHFQIFGDGSSSSTDFCNGSFTAKAF</sequence>
<dbReference type="OrthoDB" id="1896682at2759"/>
<dbReference type="PANTHER" id="PTHR31444">
    <property type="entry name" value="OS11G0490100 PROTEIN"/>
    <property type="match status" value="1"/>
</dbReference>
<dbReference type="Pfam" id="PF21729">
    <property type="entry name" value="IRX15_IRX15L_GXM"/>
    <property type="match status" value="1"/>
</dbReference>
<dbReference type="Proteomes" id="UP000825935">
    <property type="component" value="Chromosome 14"/>
</dbReference>
<evidence type="ECO:0000256" key="2">
    <source>
        <dbReference type="ARBA" id="ARBA00004308"/>
    </source>
</evidence>
<evidence type="ECO:0000313" key="7">
    <source>
        <dbReference type="EMBL" id="KAH7415004.1"/>
    </source>
</evidence>
<evidence type="ECO:0000256" key="3">
    <source>
        <dbReference type="ARBA" id="ARBA00022692"/>
    </source>
</evidence>
<evidence type="ECO:0000256" key="5">
    <source>
        <dbReference type="ARBA" id="ARBA00023136"/>
    </source>
</evidence>
<keyword evidence="3 6" id="KW-0812">Transmembrane</keyword>
<reference evidence="7" key="1">
    <citation type="submission" date="2021-08" db="EMBL/GenBank/DDBJ databases">
        <title>WGS assembly of Ceratopteris richardii.</title>
        <authorList>
            <person name="Marchant D.B."/>
            <person name="Chen G."/>
            <person name="Jenkins J."/>
            <person name="Shu S."/>
            <person name="Leebens-Mack J."/>
            <person name="Grimwood J."/>
            <person name="Schmutz J."/>
            <person name="Soltis P."/>
            <person name="Soltis D."/>
            <person name="Chen Z.-H."/>
        </authorList>
    </citation>
    <scope>NUCLEOTIDE SEQUENCE</scope>
    <source>
        <strain evidence="7">Whitten #5841</strain>
        <tissue evidence="7">Leaf</tissue>
    </source>
</reference>
<evidence type="ECO:0000256" key="4">
    <source>
        <dbReference type="ARBA" id="ARBA00022989"/>
    </source>
</evidence>
<evidence type="ECO:0000256" key="6">
    <source>
        <dbReference type="SAM" id="Phobius"/>
    </source>
</evidence>
<dbReference type="OMA" id="VENQHKP"/>
<keyword evidence="8" id="KW-1185">Reference proteome</keyword>
<name>A0A8T2TAW4_CERRI</name>
<evidence type="ECO:0000313" key="8">
    <source>
        <dbReference type="Proteomes" id="UP000825935"/>
    </source>
</evidence>
<evidence type="ECO:0008006" key="9">
    <source>
        <dbReference type="Google" id="ProtNLM"/>
    </source>
</evidence>
<dbReference type="NCBIfam" id="TIGR01627">
    <property type="entry name" value="A_thal_3515"/>
    <property type="match status" value="1"/>
</dbReference>
<evidence type="ECO:0000256" key="1">
    <source>
        <dbReference type="ARBA" id="ARBA00004167"/>
    </source>
</evidence>
<feature type="transmembrane region" description="Helical" evidence="6">
    <location>
        <begin position="12"/>
        <end position="30"/>
    </location>
</feature>
<dbReference type="GO" id="GO:0016020">
    <property type="term" value="C:membrane"/>
    <property type="evidence" value="ECO:0007669"/>
    <property type="project" value="UniProtKB-SubCell"/>
</dbReference>
<comment type="caution">
    <text evidence="7">The sequence shown here is derived from an EMBL/GenBank/DDBJ whole genome shotgun (WGS) entry which is preliminary data.</text>
</comment>
<keyword evidence="4 6" id="KW-1133">Transmembrane helix</keyword>
<dbReference type="EMBL" id="CM035419">
    <property type="protein sequence ID" value="KAH7415004.1"/>
    <property type="molecule type" value="Genomic_DNA"/>
</dbReference>
<accession>A0A8T2TAW4</accession>
<keyword evidence="5 6" id="KW-0472">Membrane</keyword>
<dbReference type="AlphaFoldDB" id="A0A8T2TAW4"/>
<dbReference type="GO" id="GO:0012505">
    <property type="term" value="C:endomembrane system"/>
    <property type="evidence" value="ECO:0007669"/>
    <property type="project" value="UniProtKB-SubCell"/>
</dbReference>
<organism evidence="7 8">
    <name type="scientific">Ceratopteris richardii</name>
    <name type="common">Triangle waterfern</name>
    <dbReference type="NCBI Taxonomy" id="49495"/>
    <lineage>
        <taxon>Eukaryota</taxon>
        <taxon>Viridiplantae</taxon>
        <taxon>Streptophyta</taxon>
        <taxon>Embryophyta</taxon>
        <taxon>Tracheophyta</taxon>
        <taxon>Polypodiopsida</taxon>
        <taxon>Polypodiidae</taxon>
        <taxon>Polypodiales</taxon>
        <taxon>Pteridineae</taxon>
        <taxon>Pteridaceae</taxon>
        <taxon>Parkerioideae</taxon>
        <taxon>Ceratopteris</taxon>
    </lineage>
</organism>